<keyword evidence="3" id="KW-0732">Signal</keyword>
<keyword evidence="1" id="KW-0862">Zinc</keyword>
<dbReference type="PROSITE" id="PS50157">
    <property type="entry name" value="ZINC_FINGER_C2H2_2"/>
    <property type="match status" value="1"/>
</dbReference>
<sequence length="264" mass="31339">MFIFSIAIWAIFQTLLRAEVIVQSYFLNQTDVDPSIQLDNFGSSMMINHNHTFYDIVYCNSFALQARSFFKDFVQKYELVPKNPNFFKNSDLLSPIDFYDDSNQRKCSKCGKNFITNPSVHYHLQRDHIQFSTFQLAAEGNSEEYYFMDKLCKFIDCTREKNQHNTQTFIQSEKRVSHCFNFMLENFVKQENQTEDQFIKKVYQLCEYVGKKDPSEMIEATQSTFFSVLWTIIFWIGILMSISYYSILLLTQEGRRAWLTKIED</sequence>
<feature type="signal peptide" evidence="3">
    <location>
        <begin position="1"/>
        <end position="18"/>
    </location>
</feature>
<gene>
    <name evidence="5" type="ORF">TTHERM_00283140</name>
</gene>
<evidence type="ECO:0000256" key="1">
    <source>
        <dbReference type="PROSITE-ProRule" id="PRU00042"/>
    </source>
</evidence>
<reference evidence="6" key="1">
    <citation type="journal article" date="2006" name="PLoS Biol.">
        <title>Macronuclear genome sequence of the ciliate Tetrahymena thermophila, a model eukaryote.</title>
        <authorList>
            <person name="Eisen J.A."/>
            <person name="Coyne R.S."/>
            <person name="Wu M."/>
            <person name="Wu D."/>
            <person name="Thiagarajan M."/>
            <person name="Wortman J.R."/>
            <person name="Badger J.H."/>
            <person name="Ren Q."/>
            <person name="Amedeo P."/>
            <person name="Jones K.M."/>
            <person name="Tallon L.J."/>
            <person name="Delcher A.L."/>
            <person name="Salzberg S.L."/>
            <person name="Silva J.C."/>
            <person name="Haas B.J."/>
            <person name="Majoros W.H."/>
            <person name="Farzad M."/>
            <person name="Carlton J.M."/>
            <person name="Smith R.K. Jr."/>
            <person name="Garg J."/>
            <person name="Pearlman R.E."/>
            <person name="Karrer K.M."/>
            <person name="Sun L."/>
            <person name="Manning G."/>
            <person name="Elde N.C."/>
            <person name="Turkewitz A.P."/>
            <person name="Asai D.J."/>
            <person name="Wilkes D.E."/>
            <person name="Wang Y."/>
            <person name="Cai H."/>
            <person name="Collins K."/>
            <person name="Stewart B.A."/>
            <person name="Lee S.R."/>
            <person name="Wilamowska K."/>
            <person name="Weinberg Z."/>
            <person name="Ruzzo W.L."/>
            <person name="Wloga D."/>
            <person name="Gaertig J."/>
            <person name="Frankel J."/>
            <person name="Tsao C.-C."/>
            <person name="Gorovsky M.A."/>
            <person name="Keeling P.J."/>
            <person name="Waller R.F."/>
            <person name="Patron N.J."/>
            <person name="Cherry J.M."/>
            <person name="Stover N.A."/>
            <person name="Krieger C.J."/>
            <person name="del Toro C."/>
            <person name="Ryder H.F."/>
            <person name="Williamson S.C."/>
            <person name="Barbeau R.A."/>
            <person name="Hamilton E.P."/>
            <person name="Orias E."/>
        </authorList>
    </citation>
    <scope>NUCLEOTIDE SEQUENCE [LARGE SCALE GENOMIC DNA]</scope>
    <source>
        <strain evidence="6">SB210</strain>
    </source>
</reference>
<evidence type="ECO:0000256" key="2">
    <source>
        <dbReference type="SAM" id="Phobius"/>
    </source>
</evidence>
<dbReference type="InterPro" id="IPR013087">
    <property type="entry name" value="Znf_C2H2_type"/>
</dbReference>
<dbReference type="HOGENOM" id="CLU_1055504_0_0_1"/>
<dbReference type="Proteomes" id="UP000009168">
    <property type="component" value="Unassembled WGS sequence"/>
</dbReference>
<name>I7MEW4_TETTS</name>
<dbReference type="PROSITE" id="PS00028">
    <property type="entry name" value="ZINC_FINGER_C2H2_1"/>
    <property type="match status" value="1"/>
</dbReference>
<dbReference type="GO" id="GO:0008270">
    <property type="term" value="F:zinc ion binding"/>
    <property type="evidence" value="ECO:0007669"/>
    <property type="project" value="UniProtKB-KW"/>
</dbReference>
<dbReference type="KEGG" id="tet:TTHERM_00283140"/>
<dbReference type="AlphaFoldDB" id="I7MEW4"/>
<keyword evidence="1" id="KW-0863">Zinc-finger</keyword>
<evidence type="ECO:0000313" key="6">
    <source>
        <dbReference type="Proteomes" id="UP000009168"/>
    </source>
</evidence>
<feature type="chain" id="PRO_5003712291" evidence="3">
    <location>
        <begin position="19"/>
        <end position="264"/>
    </location>
</feature>
<keyword evidence="6" id="KW-1185">Reference proteome</keyword>
<accession>I7MEW4</accession>
<evidence type="ECO:0000259" key="4">
    <source>
        <dbReference type="PROSITE" id="PS50157"/>
    </source>
</evidence>
<keyword evidence="2" id="KW-0472">Membrane</keyword>
<protein>
    <submittedName>
        <fullName evidence="5">Transmembrane protein, putative</fullName>
    </submittedName>
</protein>
<keyword evidence="2 5" id="KW-0812">Transmembrane</keyword>
<organism evidence="5 6">
    <name type="scientific">Tetrahymena thermophila (strain SB210)</name>
    <dbReference type="NCBI Taxonomy" id="312017"/>
    <lineage>
        <taxon>Eukaryota</taxon>
        <taxon>Sar</taxon>
        <taxon>Alveolata</taxon>
        <taxon>Ciliophora</taxon>
        <taxon>Intramacronucleata</taxon>
        <taxon>Oligohymenophorea</taxon>
        <taxon>Hymenostomatida</taxon>
        <taxon>Tetrahymenina</taxon>
        <taxon>Tetrahymenidae</taxon>
        <taxon>Tetrahymena</taxon>
    </lineage>
</organism>
<dbReference type="GeneID" id="7837953"/>
<dbReference type="InParanoid" id="I7MEW4"/>
<keyword evidence="2" id="KW-1133">Transmembrane helix</keyword>
<evidence type="ECO:0000256" key="3">
    <source>
        <dbReference type="SAM" id="SignalP"/>
    </source>
</evidence>
<dbReference type="RefSeq" id="XP_001018170.1">
    <property type="nucleotide sequence ID" value="XM_001018170.1"/>
</dbReference>
<feature type="domain" description="C2H2-type" evidence="4">
    <location>
        <begin position="105"/>
        <end position="128"/>
    </location>
</feature>
<keyword evidence="1" id="KW-0479">Metal-binding</keyword>
<proteinExistence type="predicted"/>
<evidence type="ECO:0000313" key="5">
    <source>
        <dbReference type="EMBL" id="EAR97925.1"/>
    </source>
</evidence>
<feature type="transmembrane region" description="Helical" evidence="2">
    <location>
        <begin position="225"/>
        <end position="251"/>
    </location>
</feature>
<dbReference type="EMBL" id="GG662656">
    <property type="protein sequence ID" value="EAR97925.1"/>
    <property type="molecule type" value="Genomic_DNA"/>
</dbReference>